<dbReference type="GO" id="GO:0046872">
    <property type="term" value="F:metal ion binding"/>
    <property type="evidence" value="ECO:0007669"/>
    <property type="project" value="UniProtKB-KW"/>
</dbReference>
<dbReference type="OrthoDB" id="7809559at2"/>
<dbReference type="InterPro" id="IPR050584">
    <property type="entry name" value="Cholesterol_7-desaturase"/>
</dbReference>
<evidence type="ECO:0000256" key="4">
    <source>
        <dbReference type="ARBA" id="ARBA00023004"/>
    </source>
</evidence>
<keyword evidence="7" id="KW-0223">Dioxygenase</keyword>
<evidence type="ECO:0000256" key="2">
    <source>
        <dbReference type="ARBA" id="ARBA00022723"/>
    </source>
</evidence>
<evidence type="ECO:0000256" key="5">
    <source>
        <dbReference type="ARBA" id="ARBA00023014"/>
    </source>
</evidence>
<keyword evidence="2" id="KW-0479">Metal-binding</keyword>
<dbReference type="SUPFAM" id="SSF50022">
    <property type="entry name" value="ISP domain"/>
    <property type="match status" value="1"/>
</dbReference>
<accession>A0A1T5FHA4</accession>
<keyword evidence="3" id="KW-0560">Oxidoreductase</keyword>
<evidence type="ECO:0000313" key="8">
    <source>
        <dbReference type="Proteomes" id="UP000189818"/>
    </source>
</evidence>
<dbReference type="Pfam" id="PF00355">
    <property type="entry name" value="Rieske"/>
    <property type="match status" value="1"/>
</dbReference>
<dbReference type="RefSeq" id="WP_079649815.1">
    <property type="nucleotide sequence ID" value="NZ_FUYM01000009.1"/>
</dbReference>
<dbReference type="EMBL" id="FUYM01000009">
    <property type="protein sequence ID" value="SKB95478.1"/>
    <property type="molecule type" value="Genomic_DNA"/>
</dbReference>
<dbReference type="AlphaFoldDB" id="A0A1T5FHA4"/>
<evidence type="ECO:0000313" key="7">
    <source>
        <dbReference type="EMBL" id="SKB95478.1"/>
    </source>
</evidence>
<dbReference type="GO" id="GO:0051213">
    <property type="term" value="F:dioxygenase activity"/>
    <property type="evidence" value="ECO:0007669"/>
    <property type="project" value="UniProtKB-KW"/>
</dbReference>
<organism evidence="7 8">
    <name type="scientific">Rhizorhabdus histidinilytica</name>
    <dbReference type="NCBI Taxonomy" id="439228"/>
    <lineage>
        <taxon>Bacteria</taxon>
        <taxon>Pseudomonadati</taxon>
        <taxon>Pseudomonadota</taxon>
        <taxon>Alphaproteobacteria</taxon>
        <taxon>Sphingomonadales</taxon>
        <taxon>Sphingomonadaceae</taxon>
        <taxon>Rhizorhabdus</taxon>
    </lineage>
</organism>
<dbReference type="CDD" id="cd03469">
    <property type="entry name" value="Rieske_RO_Alpha_N"/>
    <property type="match status" value="1"/>
</dbReference>
<name>A0A1T5FHA4_9SPHN</name>
<dbReference type="GO" id="GO:0051537">
    <property type="term" value="F:2 iron, 2 sulfur cluster binding"/>
    <property type="evidence" value="ECO:0007669"/>
    <property type="project" value="UniProtKB-KW"/>
</dbReference>
<gene>
    <name evidence="7" type="ORF">SAMN06295920_109198</name>
</gene>
<reference evidence="8" key="1">
    <citation type="submission" date="2017-02" db="EMBL/GenBank/DDBJ databases">
        <authorList>
            <person name="Varghese N."/>
            <person name="Submissions S."/>
        </authorList>
    </citation>
    <scope>NUCLEOTIDE SEQUENCE [LARGE SCALE GENOMIC DNA]</scope>
    <source>
        <strain evidence="8">UM2</strain>
    </source>
</reference>
<keyword evidence="1" id="KW-0001">2Fe-2S</keyword>
<dbReference type="PROSITE" id="PS51296">
    <property type="entry name" value="RIESKE"/>
    <property type="match status" value="1"/>
</dbReference>
<keyword evidence="8" id="KW-1185">Reference proteome</keyword>
<protein>
    <submittedName>
        <fullName evidence="7">Phenylpropionate dioxygenase, large terminal subunit</fullName>
    </submittedName>
</protein>
<evidence type="ECO:0000256" key="3">
    <source>
        <dbReference type="ARBA" id="ARBA00023002"/>
    </source>
</evidence>
<dbReference type="Gene3D" id="2.102.10.10">
    <property type="entry name" value="Rieske [2Fe-2S] iron-sulphur domain"/>
    <property type="match status" value="1"/>
</dbReference>
<feature type="domain" description="Rieske" evidence="6">
    <location>
        <begin position="30"/>
        <end position="131"/>
    </location>
</feature>
<keyword evidence="4" id="KW-0408">Iron</keyword>
<keyword evidence="5" id="KW-0411">Iron-sulfur</keyword>
<dbReference type="InterPro" id="IPR017941">
    <property type="entry name" value="Rieske_2Fe-2S"/>
</dbReference>
<dbReference type="InterPro" id="IPR036922">
    <property type="entry name" value="Rieske_2Fe-2S_sf"/>
</dbReference>
<proteinExistence type="predicted"/>
<dbReference type="Proteomes" id="UP000189818">
    <property type="component" value="Unassembled WGS sequence"/>
</dbReference>
<evidence type="ECO:0000256" key="1">
    <source>
        <dbReference type="ARBA" id="ARBA00022714"/>
    </source>
</evidence>
<evidence type="ECO:0000259" key="6">
    <source>
        <dbReference type="PROSITE" id="PS51296"/>
    </source>
</evidence>
<dbReference type="PANTHER" id="PTHR21266:SF60">
    <property type="entry name" value="3-KETOSTEROID-9-ALPHA-MONOOXYGENASE, OXYGENASE COMPONENT"/>
    <property type="match status" value="1"/>
</dbReference>
<dbReference type="STRING" id="439228.SAMN06295920_109198"/>
<dbReference type="PANTHER" id="PTHR21266">
    <property type="entry name" value="IRON-SULFUR DOMAIN CONTAINING PROTEIN"/>
    <property type="match status" value="1"/>
</dbReference>
<sequence>MQAVAKSAIQPRSAALLREGEDGLFTQSWFPLCLSADLKAGEVRGFDFLGGRVVALRDADGAARVLSAYCPHMGADLCTGEMIDGTVRCPFHFWRYGPDGRCVATESGDPVPPTAKLFAFPTAEKYGCVFVFNGTEPLFDLPDFPKPPEGLVWKVGEWDVEMPVDPWVICCNTPDMQHIQVVHGISFDEGEPHRDVEWTTHSMNYRFQGRLRDGTPIGFAVGIYGTSIYWQHGEFDGRWFGFVAPMGLPRPGRSRLFFAVAVEDDPADPEGTRAFLDAMYDLEVGIATEDLPIVRRARFKPGTLTRSDRTLARFFDYLRAHPRAHPSASHIS</sequence>